<evidence type="ECO:0000313" key="2">
    <source>
        <dbReference type="EMBL" id="GEO11997.1"/>
    </source>
</evidence>
<evidence type="ECO:0000256" key="1">
    <source>
        <dbReference type="SAM" id="MobiDB-lite"/>
    </source>
</evidence>
<reference evidence="2 3" key="1">
    <citation type="submission" date="2019-07" db="EMBL/GenBank/DDBJ databases">
        <title>Whole genome shotgun sequence of Segetibacter aerophilus NBRC 106135.</title>
        <authorList>
            <person name="Hosoyama A."/>
            <person name="Uohara A."/>
            <person name="Ohji S."/>
            <person name="Ichikawa N."/>
        </authorList>
    </citation>
    <scope>NUCLEOTIDE SEQUENCE [LARGE SCALE GENOMIC DNA]</scope>
    <source>
        <strain evidence="2 3">NBRC 106135</strain>
    </source>
</reference>
<feature type="compositionally biased region" description="Polar residues" evidence="1">
    <location>
        <begin position="41"/>
        <end position="55"/>
    </location>
</feature>
<feature type="region of interest" description="Disordered" evidence="1">
    <location>
        <begin position="24"/>
        <end position="69"/>
    </location>
</feature>
<name>A0A512BJJ6_9BACT</name>
<accession>A0A512BJJ6</accession>
<protein>
    <submittedName>
        <fullName evidence="2">Uncharacterized protein</fullName>
    </submittedName>
</protein>
<comment type="caution">
    <text evidence="2">The sequence shown here is derived from an EMBL/GenBank/DDBJ whole genome shotgun (WGS) entry which is preliminary data.</text>
</comment>
<feature type="compositionally biased region" description="Basic and acidic residues" evidence="1">
    <location>
        <begin position="56"/>
        <end position="69"/>
    </location>
</feature>
<organism evidence="2 3">
    <name type="scientific">Segetibacter aerophilus</name>
    <dbReference type="NCBI Taxonomy" id="670293"/>
    <lineage>
        <taxon>Bacteria</taxon>
        <taxon>Pseudomonadati</taxon>
        <taxon>Bacteroidota</taxon>
        <taxon>Chitinophagia</taxon>
        <taxon>Chitinophagales</taxon>
        <taxon>Chitinophagaceae</taxon>
        <taxon>Segetibacter</taxon>
    </lineage>
</organism>
<feature type="region of interest" description="Disordered" evidence="1">
    <location>
        <begin position="81"/>
        <end position="117"/>
    </location>
</feature>
<dbReference type="AlphaFoldDB" id="A0A512BJJ6"/>
<keyword evidence="3" id="KW-1185">Reference proteome</keyword>
<gene>
    <name evidence="2" type="ORF">SAE01_44930</name>
</gene>
<sequence length="117" mass="12949">MIAKYQAFRWHNFSIDKVNFKTEKMNEEKSASNEASEAGLDTSTISAGDGTLQTNKEFESDKTSGTDHYYDVDTVKKDVETNIGDGEMRNEGTVGAGDIPEENAFTLNGPTDRQEND</sequence>
<evidence type="ECO:0000313" key="3">
    <source>
        <dbReference type="Proteomes" id="UP000321513"/>
    </source>
</evidence>
<proteinExistence type="predicted"/>
<feature type="compositionally biased region" description="Basic and acidic residues" evidence="1">
    <location>
        <begin position="81"/>
        <end position="90"/>
    </location>
</feature>
<dbReference type="EMBL" id="BJYT01000035">
    <property type="protein sequence ID" value="GEO11997.1"/>
    <property type="molecule type" value="Genomic_DNA"/>
</dbReference>
<dbReference type="Proteomes" id="UP000321513">
    <property type="component" value="Unassembled WGS sequence"/>
</dbReference>